<protein>
    <submittedName>
        <fullName evidence="1">Uncharacterized protein</fullName>
    </submittedName>
</protein>
<dbReference type="EMBL" id="JXRQ01000024">
    <property type="protein sequence ID" value="KIL46976.1"/>
    <property type="molecule type" value="Genomic_DNA"/>
</dbReference>
<sequence length="63" mass="7697">MSFDYKGQRVYEPSPNDTETNHFHYQWLKKYEATLGGSAPYEEMLEEYETTRIQWEMERLRSV</sequence>
<comment type="caution">
    <text evidence="1">The sequence shown here is derived from an EMBL/GenBank/DDBJ whole genome shotgun (WGS) entry which is preliminary data.</text>
</comment>
<dbReference type="PATRIC" id="fig|135826.4.peg.2532"/>
<proteinExistence type="predicted"/>
<gene>
    <name evidence="1" type="ORF">KP77_25450</name>
</gene>
<dbReference type="RefSeq" id="WP_041123081.1">
    <property type="nucleotide sequence ID" value="NZ_JXRQ01000024.1"/>
</dbReference>
<name>A0A0C2VRA5_9BACL</name>
<accession>A0A0C2VRA5</accession>
<dbReference type="AlphaFoldDB" id="A0A0C2VRA5"/>
<dbReference type="STRING" id="135826.KP77_25450"/>
<keyword evidence="2" id="KW-1185">Reference proteome</keyword>
<evidence type="ECO:0000313" key="2">
    <source>
        <dbReference type="Proteomes" id="UP000031950"/>
    </source>
</evidence>
<dbReference type="Proteomes" id="UP000031950">
    <property type="component" value="Unassembled WGS sequence"/>
</dbReference>
<evidence type="ECO:0000313" key="1">
    <source>
        <dbReference type="EMBL" id="KIL46976.1"/>
    </source>
</evidence>
<dbReference type="OrthoDB" id="2924307at2"/>
<organism evidence="1 2">
    <name type="scientific">Jeotgalibacillus alimentarius</name>
    <dbReference type="NCBI Taxonomy" id="135826"/>
    <lineage>
        <taxon>Bacteria</taxon>
        <taxon>Bacillati</taxon>
        <taxon>Bacillota</taxon>
        <taxon>Bacilli</taxon>
        <taxon>Bacillales</taxon>
        <taxon>Caryophanaceae</taxon>
        <taxon>Jeotgalibacillus</taxon>
    </lineage>
</organism>
<reference evidence="1 2" key="1">
    <citation type="submission" date="2015-01" db="EMBL/GenBank/DDBJ databases">
        <title>Genome sequence of Jeotgalibacillus alimentarius.</title>
        <authorList>
            <person name="Goh K.M."/>
            <person name="Chan K.-G."/>
            <person name="Yaakop A.S."/>
            <person name="Ee R."/>
            <person name="Gan H.M."/>
            <person name="Chan C.S."/>
        </authorList>
    </citation>
    <scope>NUCLEOTIDE SEQUENCE [LARGE SCALE GENOMIC DNA]</scope>
    <source>
        <strain evidence="1 2">YKJ-13</strain>
    </source>
</reference>